<keyword evidence="9" id="KW-0472">Membrane</keyword>
<evidence type="ECO:0000256" key="10">
    <source>
        <dbReference type="ARBA" id="ARBA00023180"/>
    </source>
</evidence>
<keyword evidence="5" id="KW-0812">Transmembrane</keyword>
<evidence type="ECO:0000256" key="2">
    <source>
        <dbReference type="ARBA" id="ARBA00009592"/>
    </source>
</evidence>
<dbReference type="PANTHER" id="PTHR48063">
    <property type="entry name" value="LRR RECEPTOR-LIKE KINASE"/>
    <property type="match status" value="1"/>
</dbReference>
<gene>
    <name evidence="11" type="ORF">RND81_14G117000</name>
</gene>
<reference evidence="11" key="1">
    <citation type="submission" date="2024-03" db="EMBL/GenBank/DDBJ databases">
        <title>WGS assembly of Saponaria officinalis var. Norfolk2.</title>
        <authorList>
            <person name="Jenkins J."/>
            <person name="Shu S."/>
            <person name="Grimwood J."/>
            <person name="Barry K."/>
            <person name="Goodstein D."/>
            <person name="Schmutz J."/>
            <person name="Leebens-Mack J."/>
            <person name="Osbourn A."/>
        </authorList>
    </citation>
    <scope>NUCLEOTIDE SEQUENCE [LARGE SCALE GENOMIC DNA]</scope>
    <source>
        <strain evidence="11">JIC</strain>
    </source>
</reference>
<dbReference type="FunFam" id="3.80.10.10:FF:000383">
    <property type="entry name" value="Leucine-rich repeat receptor protein kinase EMS1"/>
    <property type="match status" value="1"/>
</dbReference>
<comment type="caution">
    <text evidence="11">The sequence shown here is derived from an EMBL/GenBank/DDBJ whole genome shotgun (WGS) entry which is preliminary data.</text>
</comment>
<dbReference type="SUPFAM" id="SSF52047">
    <property type="entry name" value="RNI-like"/>
    <property type="match status" value="1"/>
</dbReference>
<keyword evidence="10" id="KW-0325">Glycoprotein</keyword>
<dbReference type="InterPro" id="IPR046956">
    <property type="entry name" value="RLP23-like"/>
</dbReference>
<dbReference type="InterPro" id="IPR032675">
    <property type="entry name" value="LRR_dom_sf"/>
</dbReference>
<keyword evidence="6" id="KW-0732">Signal</keyword>
<sequence>MTLLTHLSLSAAGFSGRLPTQLGNLTNLIRLDLNVPIECYNKPHALYSENLRWASNLSKLQSLDLSNCNLSEARDTFRVLAMLPSLSTLRLSGCGLRNIHLPTTVSTSSTFFSTLKQFDLSFNSFKGPLPSFFKNAVSLQHLDLTANYFEGPFPFVLKNTVSLRYLSLRDNNFNGSIPSWLKNMRCLRVLDLGVNEFSYVEGGMWGIMGNSCKFKYLDLSGNSIVQGDLLNPFVNSSVCVAYDLEYLDLGYNKLYGSLPSILGRLENLKHLDLSNNGFQGRIPASVANLSKLKYLNLGVNRLDGLIPDVFREIK</sequence>
<name>A0AAW1GPD6_SAPOF</name>
<dbReference type="Proteomes" id="UP001443914">
    <property type="component" value="Unassembled WGS sequence"/>
</dbReference>
<comment type="similarity">
    <text evidence="2">Belongs to the RLP family.</text>
</comment>
<keyword evidence="12" id="KW-1185">Reference proteome</keyword>
<keyword evidence="7" id="KW-0677">Repeat</keyword>
<dbReference type="InterPro" id="IPR001611">
    <property type="entry name" value="Leu-rich_rpt"/>
</dbReference>
<keyword evidence="8" id="KW-1133">Transmembrane helix</keyword>
<protein>
    <submittedName>
        <fullName evidence="11">Uncharacterized protein</fullName>
    </submittedName>
</protein>
<keyword evidence="3" id="KW-1003">Cell membrane</keyword>
<evidence type="ECO:0000256" key="3">
    <source>
        <dbReference type="ARBA" id="ARBA00022475"/>
    </source>
</evidence>
<dbReference type="PANTHER" id="PTHR48063:SF112">
    <property type="entry name" value="RECEPTOR LIKE PROTEIN 30-LIKE"/>
    <property type="match status" value="1"/>
</dbReference>
<dbReference type="Pfam" id="PF00560">
    <property type="entry name" value="LRR_1"/>
    <property type="match status" value="6"/>
</dbReference>
<dbReference type="Gene3D" id="3.80.10.10">
    <property type="entry name" value="Ribonuclease Inhibitor"/>
    <property type="match status" value="3"/>
</dbReference>
<dbReference type="EMBL" id="JBDFQZ010000014">
    <property type="protein sequence ID" value="KAK9665515.1"/>
    <property type="molecule type" value="Genomic_DNA"/>
</dbReference>
<evidence type="ECO:0000313" key="11">
    <source>
        <dbReference type="EMBL" id="KAK9665515.1"/>
    </source>
</evidence>
<organism evidence="11 12">
    <name type="scientific">Saponaria officinalis</name>
    <name type="common">Common soapwort</name>
    <name type="synonym">Lychnis saponaria</name>
    <dbReference type="NCBI Taxonomy" id="3572"/>
    <lineage>
        <taxon>Eukaryota</taxon>
        <taxon>Viridiplantae</taxon>
        <taxon>Streptophyta</taxon>
        <taxon>Embryophyta</taxon>
        <taxon>Tracheophyta</taxon>
        <taxon>Spermatophyta</taxon>
        <taxon>Magnoliopsida</taxon>
        <taxon>eudicotyledons</taxon>
        <taxon>Gunneridae</taxon>
        <taxon>Pentapetalae</taxon>
        <taxon>Caryophyllales</taxon>
        <taxon>Caryophyllaceae</taxon>
        <taxon>Caryophylleae</taxon>
        <taxon>Saponaria</taxon>
    </lineage>
</organism>
<dbReference type="SMART" id="SM00369">
    <property type="entry name" value="LRR_TYP"/>
    <property type="match status" value="5"/>
</dbReference>
<dbReference type="InterPro" id="IPR003591">
    <property type="entry name" value="Leu-rich_rpt_typical-subtyp"/>
</dbReference>
<evidence type="ECO:0000256" key="9">
    <source>
        <dbReference type="ARBA" id="ARBA00023136"/>
    </source>
</evidence>
<evidence type="ECO:0000256" key="6">
    <source>
        <dbReference type="ARBA" id="ARBA00022729"/>
    </source>
</evidence>
<evidence type="ECO:0000256" key="7">
    <source>
        <dbReference type="ARBA" id="ARBA00022737"/>
    </source>
</evidence>
<dbReference type="GO" id="GO:0005886">
    <property type="term" value="C:plasma membrane"/>
    <property type="evidence" value="ECO:0007669"/>
    <property type="project" value="UniProtKB-SubCell"/>
</dbReference>
<accession>A0AAW1GPD6</accession>
<evidence type="ECO:0000256" key="1">
    <source>
        <dbReference type="ARBA" id="ARBA00004251"/>
    </source>
</evidence>
<evidence type="ECO:0000256" key="4">
    <source>
        <dbReference type="ARBA" id="ARBA00022614"/>
    </source>
</evidence>
<evidence type="ECO:0000256" key="8">
    <source>
        <dbReference type="ARBA" id="ARBA00022989"/>
    </source>
</evidence>
<comment type="subcellular location">
    <subcellularLocation>
        <location evidence="1">Cell membrane</location>
        <topology evidence="1">Single-pass type I membrane protein</topology>
    </subcellularLocation>
</comment>
<evidence type="ECO:0000313" key="12">
    <source>
        <dbReference type="Proteomes" id="UP001443914"/>
    </source>
</evidence>
<keyword evidence="4" id="KW-0433">Leucine-rich repeat</keyword>
<dbReference type="AlphaFoldDB" id="A0AAW1GPD6"/>
<dbReference type="FunFam" id="3.80.10.10:FF:000041">
    <property type="entry name" value="LRR receptor-like serine/threonine-protein kinase ERECTA"/>
    <property type="match status" value="1"/>
</dbReference>
<proteinExistence type="inferred from homology"/>
<evidence type="ECO:0000256" key="5">
    <source>
        <dbReference type="ARBA" id="ARBA00022692"/>
    </source>
</evidence>